<dbReference type="InterPro" id="IPR017871">
    <property type="entry name" value="ABC_transporter-like_CS"/>
</dbReference>
<dbReference type="AlphaFoldDB" id="A0A317E465"/>
<keyword evidence="1" id="KW-0813">Transport</keyword>
<sequence length="237" mass="25673">MADAYSLEASGLTRRYGGFTALDNVSIALRPGEIRGLIGSNGAGKSTCMDVLCGRGANPMGRVVIEGRDISGISERARRRAGLARSFQKTNIFPDLTVRQQVALAARNAENDNTEDVLREMHLLPHAGRRAADISYGDQRRVDIALSLVGHPKVLLLDEPAAGLTMGESLALAHLLRDLAQRWNLTVLLVEHDMEVIFSICSRITVLHLGRILTEGTPDEVRANPDVIRAYLGSAVA</sequence>
<dbReference type="GO" id="GO:0005886">
    <property type="term" value="C:plasma membrane"/>
    <property type="evidence" value="ECO:0007669"/>
    <property type="project" value="TreeGrafter"/>
</dbReference>
<keyword evidence="6" id="KW-1185">Reference proteome</keyword>
<dbReference type="InterPro" id="IPR032823">
    <property type="entry name" value="BCA_ABC_TP_C"/>
</dbReference>
<evidence type="ECO:0000259" key="4">
    <source>
        <dbReference type="PROSITE" id="PS50893"/>
    </source>
</evidence>
<dbReference type="Gene3D" id="3.40.50.300">
    <property type="entry name" value="P-loop containing nucleotide triphosphate hydrolases"/>
    <property type="match status" value="1"/>
</dbReference>
<keyword evidence="2" id="KW-0547">Nucleotide-binding</keyword>
<name>A0A317E465_9PROT</name>
<dbReference type="InterPro" id="IPR051120">
    <property type="entry name" value="ABC_AA/LPS_Transport"/>
</dbReference>
<proteinExistence type="predicted"/>
<dbReference type="PANTHER" id="PTHR45772">
    <property type="entry name" value="CONSERVED COMPONENT OF ABC TRANSPORTER FOR NATURAL AMINO ACIDS-RELATED"/>
    <property type="match status" value="1"/>
</dbReference>
<evidence type="ECO:0000313" key="5">
    <source>
        <dbReference type="EMBL" id="PWR21000.1"/>
    </source>
</evidence>
<dbReference type="PROSITE" id="PS00211">
    <property type="entry name" value="ABC_TRANSPORTER_1"/>
    <property type="match status" value="1"/>
</dbReference>
<dbReference type="InterPro" id="IPR003593">
    <property type="entry name" value="AAA+_ATPase"/>
</dbReference>
<dbReference type="Proteomes" id="UP000246077">
    <property type="component" value="Unassembled WGS sequence"/>
</dbReference>
<comment type="caution">
    <text evidence="5">The sequence shown here is derived from an EMBL/GenBank/DDBJ whole genome shotgun (WGS) entry which is preliminary data.</text>
</comment>
<dbReference type="Pfam" id="PF00005">
    <property type="entry name" value="ABC_tran"/>
    <property type="match status" value="1"/>
</dbReference>
<gene>
    <name evidence="5" type="ORF">DKG75_13515</name>
</gene>
<dbReference type="OrthoDB" id="9779872at2"/>
<dbReference type="Pfam" id="PF12399">
    <property type="entry name" value="BCA_ABC_TP_C"/>
    <property type="match status" value="1"/>
</dbReference>
<protein>
    <submittedName>
        <fullName evidence="5">ABC transporter ATP-binding protein</fullName>
    </submittedName>
</protein>
<evidence type="ECO:0000256" key="2">
    <source>
        <dbReference type="ARBA" id="ARBA00022741"/>
    </source>
</evidence>
<dbReference type="PROSITE" id="PS50893">
    <property type="entry name" value="ABC_TRANSPORTER_2"/>
    <property type="match status" value="1"/>
</dbReference>
<dbReference type="SMART" id="SM00382">
    <property type="entry name" value="AAA"/>
    <property type="match status" value="1"/>
</dbReference>
<dbReference type="SUPFAM" id="SSF52540">
    <property type="entry name" value="P-loop containing nucleoside triphosphate hydrolases"/>
    <property type="match status" value="1"/>
</dbReference>
<evidence type="ECO:0000313" key="6">
    <source>
        <dbReference type="Proteomes" id="UP000246077"/>
    </source>
</evidence>
<dbReference type="GO" id="GO:0005524">
    <property type="term" value="F:ATP binding"/>
    <property type="evidence" value="ECO:0007669"/>
    <property type="project" value="UniProtKB-KW"/>
</dbReference>
<accession>A0A317E465</accession>
<dbReference type="InterPro" id="IPR003439">
    <property type="entry name" value="ABC_transporter-like_ATP-bd"/>
</dbReference>
<keyword evidence="3 5" id="KW-0067">ATP-binding</keyword>
<dbReference type="EMBL" id="QGLF01000003">
    <property type="protein sequence ID" value="PWR21000.1"/>
    <property type="molecule type" value="Genomic_DNA"/>
</dbReference>
<organism evidence="5 6">
    <name type="scientific">Zavarzinia compransoris</name>
    <dbReference type="NCBI Taxonomy" id="1264899"/>
    <lineage>
        <taxon>Bacteria</taxon>
        <taxon>Pseudomonadati</taxon>
        <taxon>Pseudomonadota</taxon>
        <taxon>Alphaproteobacteria</taxon>
        <taxon>Rhodospirillales</taxon>
        <taxon>Zavarziniaceae</taxon>
        <taxon>Zavarzinia</taxon>
    </lineage>
</organism>
<dbReference type="InterPro" id="IPR027417">
    <property type="entry name" value="P-loop_NTPase"/>
</dbReference>
<reference evidence="6" key="1">
    <citation type="submission" date="2018-05" db="EMBL/GenBank/DDBJ databases">
        <title>Zavarzinia sp. HR-AS.</title>
        <authorList>
            <person name="Lee Y."/>
            <person name="Jeon C.O."/>
        </authorList>
    </citation>
    <scope>NUCLEOTIDE SEQUENCE [LARGE SCALE GENOMIC DNA]</scope>
    <source>
        <strain evidence="6">DSM 1231</strain>
    </source>
</reference>
<evidence type="ECO:0000256" key="1">
    <source>
        <dbReference type="ARBA" id="ARBA00022448"/>
    </source>
</evidence>
<feature type="domain" description="ABC transporter" evidence="4">
    <location>
        <begin position="7"/>
        <end position="234"/>
    </location>
</feature>
<dbReference type="GO" id="GO:0016887">
    <property type="term" value="F:ATP hydrolysis activity"/>
    <property type="evidence" value="ECO:0007669"/>
    <property type="project" value="InterPro"/>
</dbReference>
<evidence type="ECO:0000256" key="3">
    <source>
        <dbReference type="ARBA" id="ARBA00022840"/>
    </source>
</evidence>
<dbReference type="RefSeq" id="WP_109921644.1">
    <property type="nucleotide sequence ID" value="NZ_QGLF01000003.1"/>
</dbReference>